<dbReference type="STRING" id="1458985.BJP34_01755"/>
<evidence type="ECO:0000313" key="4">
    <source>
        <dbReference type="Proteomes" id="UP000177870"/>
    </source>
</evidence>
<dbReference type="AlphaFoldDB" id="A0A1D8TL12"/>
<organism evidence="3 4">
    <name type="scientific">Moorena producens PAL-8-15-08-1</name>
    <dbReference type="NCBI Taxonomy" id="1458985"/>
    <lineage>
        <taxon>Bacteria</taxon>
        <taxon>Bacillati</taxon>
        <taxon>Cyanobacteriota</taxon>
        <taxon>Cyanophyceae</taxon>
        <taxon>Coleofasciculales</taxon>
        <taxon>Coleofasciculaceae</taxon>
        <taxon>Moorena</taxon>
    </lineage>
</organism>
<keyword evidence="1" id="KW-0732">Signal</keyword>
<evidence type="ECO:0000256" key="1">
    <source>
        <dbReference type="SAM" id="SignalP"/>
    </source>
</evidence>
<feature type="chain" id="PRO_5009438740" description="Magnetosome protein MamS/MamX domain-containing protein" evidence="1">
    <location>
        <begin position="31"/>
        <end position="200"/>
    </location>
</feature>
<dbReference type="Proteomes" id="UP000177870">
    <property type="component" value="Chromosome"/>
</dbReference>
<feature type="domain" description="Magnetosome protein MamS/MamX" evidence="2">
    <location>
        <begin position="95"/>
        <end position="180"/>
    </location>
</feature>
<dbReference type="OrthoDB" id="5455132at2"/>
<protein>
    <recommendedName>
        <fullName evidence="2">Magnetosome protein MamS/MamX domain-containing protein</fullName>
    </recommendedName>
</protein>
<dbReference type="InterPro" id="IPR058837">
    <property type="entry name" value="MamS_MamX_dom"/>
</dbReference>
<dbReference type="EMBL" id="CP017599">
    <property type="protein sequence ID" value="AOW98338.1"/>
    <property type="molecule type" value="Genomic_DNA"/>
</dbReference>
<gene>
    <name evidence="3" type="ORF">BJP34_01755</name>
</gene>
<name>A0A1D8TL12_9CYAN</name>
<dbReference type="Pfam" id="PF26390">
    <property type="entry name" value="MamS_MamX"/>
    <property type="match status" value="1"/>
</dbReference>
<dbReference type="RefSeq" id="WP_070390848.1">
    <property type="nucleotide sequence ID" value="NZ_CP017599.1"/>
</dbReference>
<accession>A0A1D8TL12</accession>
<dbReference type="KEGG" id="mpro:BJP34_01755"/>
<evidence type="ECO:0000259" key="2">
    <source>
        <dbReference type="Pfam" id="PF26390"/>
    </source>
</evidence>
<proteinExistence type="predicted"/>
<feature type="signal peptide" evidence="1">
    <location>
        <begin position="1"/>
        <end position="30"/>
    </location>
</feature>
<evidence type="ECO:0000313" key="3">
    <source>
        <dbReference type="EMBL" id="AOW98338.1"/>
    </source>
</evidence>
<sequence>MNSNLAFKTVTSAAVAGLALLALNASPLRANQSSEASTPASNFVPDWMTPNQSQIYQQQHPLLVQYHGPMMDPGRTGGHGWGHNSHYGRMYDLNTIETISGEVISVDTFTPMGGMSHGVHLQVRTDNETVYVHLGPAWYIDNQEISIERDDKIEVTGSRITFAEQPAIIASEVKKGDATLKLRDKEGIPIWSGWRRGQFN</sequence>
<reference evidence="4" key="1">
    <citation type="submission" date="2016-10" db="EMBL/GenBank/DDBJ databases">
        <title>Comparative genomics uncovers the prolific and rare metabolic potential of the cyanobacterial genus Moorea.</title>
        <authorList>
            <person name="Leao T."/>
            <person name="Castelao G."/>
            <person name="Korobeynikov A."/>
            <person name="Monroe E.A."/>
            <person name="Podell S."/>
            <person name="Glukhov E."/>
            <person name="Allen E."/>
            <person name="Gerwick W.H."/>
            <person name="Gerwick L."/>
        </authorList>
    </citation>
    <scope>NUCLEOTIDE SEQUENCE [LARGE SCALE GENOMIC DNA]</scope>
    <source>
        <strain evidence="4">PAL-8-15-08-1</strain>
    </source>
</reference>